<dbReference type="OrthoDB" id="5244465at2"/>
<sequence>MPQAICHHCNSTFSWHWEEAFAKWGFLAGQGQLKTDTVQEALTDADYEVEVRALGECNTVICSIKKDGKELIPQGIKIGYVHPRLFLPCSIIELLDRKFPSKTPYDGL</sequence>
<dbReference type="RefSeq" id="WP_114459371.1">
    <property type="nucleotide sequence ID" value="NZ_QPIW01000001.1"/>
</dbReference>
<reference evidence="1 2" key="1">
    <citation type="submission" date="2018-07" db="EMBL/GenBank/DDBJ databases">
        <title>Genome analysis of Runella aurantiaca.</title>
        <authorList>
            <person name="Yang X."/>
        </authorList>
    </citation>
    <scope>NUCLEOTIDE SEQUENCE [LARGE SCALE GENOMIC DNA]</scope>
    <source>
        <strain evidence="1 2">YX9</strain>
    </source>
</reference>
<evidence type="ECO:0000313" key="1">
    <source>
        <dbReference type="EMBL" id="RDB07836.1"/>
    </source>
</evidence>
<evidence type="ECO:0000313" key="2">
    <source>
        <dbReference type="Proteomes" id="UP000253141"/>
    </source>
</evidence>
<dbReference type="Proteomes" id="UP000253141">
    <property type="component" value="Unassembled WGS sequence"/>
</dbReference>
<dbReference type="AlphaFoldDB" id="A0A369IMH3"/>
<keyword evidence="2" id="KW-1185">Reference proteome</keyword>
<protein>
    <submittedName>
        <fullName evidence="1">Uncharacterized protein</fullName>
    </submittedName>
</protein>
<dbReference type="EMBL" id="QPIW01000001">
    <property type="protein sequence ID" value="RDB07836.1"/>
    <property type="molecule type" value="Genomic_DNA"/>
</dbReference>
<organism evidence="1 2">
    <name type="scientific">Runella aurantiaca</name>
    <dbReference type="NCBI Taxonomy" id="2282308"/>
    <lineage>
        <taxon>Bacteria</taxon>
        <taxon>Pseudomonadati</taxon>
        <taxon>Bacteroidota</taxon>
        <taxon>Cytophagia</taxon>
        <taxon>Cytophagales</taxon>
        <taxon>Spirosomataceae</taxon>
        <taxon>Runella</taxon>
    </lineage>
</organism>
<name>A0A369IMH3_9BACT</name>
<accession>A0A369IMH3</accession>
<gene>
    <name evidence="1" type="ORF">DVG78_01925</name>
</gene>
<comment type="caution">
    <text evidence="1">The sequence shown here is derived from an EMBL/GenBank/DDBJ whole genome shotgun (WGS) entry which is preliminary data.</text>
</comment>
<proteinExistence type="predicted"/>